<keyword evidence="9" id="KW-1185">Reference proteome</keyword>
<dbReference type="InterPro" id="IPR050465">
    <property type="entry name" value="UPF0194_transport"/>
</dbReference>
<name>A0A172ZMI4_9BACL</name>
<dbReference type="Proteomes" id="UP000078148">
    <property type="component" value="Chromosome"/>
</dbReference>
<feature type="domain" description="CzcB-like barrel-sandwich hybrid" evidence="7">
    <location>
        <begin position="67"/>
        <end position="202"/>
    </location>
</feature>
<dbReference type="Gene3D" id="2.40.50.100">
    <property type="match status" value="1"/>
</dbReference>
<dbReference type="Gene3D" id="6.20.50.140">
    <property type="match status" value="1"/>
</dbReference>
<evidence type="ECO:0000259" key="7">
    <source>
        <dbReference type="Pfam" id="PF25973"/>
    </source>
</evidence>
<dbReference type="InterPro" id="IPR006143">
    <property type="entry name" value="RND_pump_MFP"/>
</dbReference>
<evidence type="ECO:0000259" key="6">
    <source>
        <dbReference type="Pfam" id="PF25954"/>
    </source>
</evidence>
<dbReference type="KEGG" id="pbv:AR543_21640"/>
<dbReference type="Pfam" id="PF25973">
    <property type="entry name" value="BSH_CzcB"/>
    <property type="match status" value="1"/>
</dbReference>
<dbReference type="NCBIfam" id="TIGR01730">
    <property type="entry name" value="RND_mfp"/>
    <property type="match status" value="1"/>
</dbReference>
<evidence type="ECO:0000256" key="1">
    <source>
        <dbReference type="ARBA" id="ARBA00004196"/>
    </source>
</evidence>
<dbReference type="GO" id="GO:0016020">
    <property type="term" value="C:membrane"/>
    <property type="evidence" value="ECO:0007669"/>
    <property type="project" value="InterPro"/>
</dbReference>
<reference evidence="8 9" key="2">
    <citation type="journal article" date="2016" name="Int. J. Syst. Evol. Microbiol.">
        <title>Paenibacillus bovis sp. nov., isolated from raw yak (Bos grunniens) milk.</title>
        <authorList>
            <person name="Gao C."/>
            <person name="Han J."/>
            <person name="Liu Z."/>
            <person name="Xu X."/>
            <person name="Hang F."/>
            <person name="Wu Z."/>
        </authorList>
    </citation>
    <scope>NUCLEOTIDE SEQUENCE [LARGE SCALE GENOMIC DNA]</scope>
    <source>
        <strain evidence="8 9">BD3526</strain>
    </source>
</reference>
<dbReference type="InterPro" id="IPR058647">
    <property type="entry name" value="BSH_CzcB-like"/>
</dbReference>
<dbReference type="AlphaFoldDB" id="A0A172ZMI4"/>
<feature type="region of interest" description="Disordered" evidence="5">
    <location>
        <begin position="305"/>
        <end position="324"/>
    </location>
</feature>
<proteinExistence type="inferred from homology"/>
<feature type="domain" description="CusB-like beta-barrel" evidence="6">
    <location>
        <begin position="210"/>
        <end position="279"/>
    </location>
</feature>
<comment type="similarity">
    <text evidence="2">Belongs to the membrane fusion protein (MFP) (TC 8.A.1) family.</text>
</comment>
<dbReference type="SUPFAM" id="SSF111369">
    <property type="entry name" value="HlyD-like secretion proteins"/>
    <property type="match status" value="1"/>
</dbReference>
<dbReference type="STRING" id="1616788.AR543_21640"/>
<feature type="compositionally biased region" description="Low complexity" evidence="5">
    <location>
        <begin position="364"/>
        <end position="467"/>
    </location>
</feature>
<gene>
    <name evidence="8" type="ORF">AR543_21640</name>
</gene>
<reference evidence="9" key="1">
    <citation type="submission" date="2015-10" db="EMBL/GenBank/DDBJ databases">
        <title>Genome of Paenibacillus bovis sp. nov.</title>
        <authorList>
            <person name="Wu Z."/>
            <person name="Gao C."/>
            <person name="Liu Z."/>
            <person name="Zheng H."/>
        </authorList>
    </citation>
    <scope>NUCLEOTIDE SEQUENCE [LARGE SCALE GENOMIC DNA]</scope>
    <source>
        <strain evidence="9">BD3526</strain>
    </source>
</reference>
<dbReference type="EMBL" id="CP013023">
    <property type="protein sequence ID" value="ANF98340.1"/>
    <property type="molecule type" value="Genomic_DNA"/>
</dbReference>
<dbReference type="PANTHER" id="PTHR32347:SF14">
    <property type="entry name" value="EFFLUX SYSTEM COMPONENT YKNX-RELATED"/>
    <property type="match status" value="1"/>
</dbReference>
<feature type="compositionally biased region" description="Pro residues" evidence="5">
    <location>
        <begin position="310"/>
        <end position="323"/>
    </location>
</feature>
<evidence type="ECO:0008006" key="10">
    <source>
        <dbReference type="Google" id="ProtNLM"/>
    </source>
</evidence>
<evidence type="ECO:0000256" key="4">
    <source>
        <dbReference type="SAM" id="Coils"/>
    </source>
</evidence>
<organism evidence="8 9">
    <name type="scientific">Paenibacillus bovis</name>
    <dbReference type="NCBI Taxonomy" id="1616788"/>
    <lineage>
        <taxon>Bacteria</taxon>
        <taxon>Bacillati</taxon>
        <taxon>Bacillota</taxon>
        <taxon>Bacilli</taxon>
        <taxon>Bacillales</taxon>
        <taxon>Paenibacillaceae</taxon>
        <taxon>Paenibacillus</taxon>
    </lineage>
</organism>
<dbReference type="InterPro" id="IPR058792">
    <property type="entry name" value="Beta-barrel_RND_2"/>
</dbReference>
<dbReference type="GO" id="GO:0030313">
    <property type="term" value="C:cell envelope"/>
    <property type="evidence" value="ECO:0007669"/>
    <property type="project" value="UniProtKB-SubCell"/>
</dbReference>
<dbReference type="GO" id="GO:0022857">
    <property type="term" value="F:transmembrane transporter activity"/>
    <property type="evidence" value="ECO:0007669"/>
    <property type="project" value="InterPro"/>
</dbReference>
<keyword evidence="3 4" id="KW-0175">Coiled coil</keyword>
<dbReference type="RefSeq" id="WP_060536411.1">
    <property type="nucleotide sequence ID" value="NZ_CP013023.1"/>
</dbReference>
<dbReference type="PANTHER" id="PTHR32347">
    <property type="entry name" value="EFFLUX SYSTEM COMPONENT YKNX-RELATED"/>
    <property type="match status" value="1"/>
</dbReference>
<dbReference type="Pfam" id="PF25954">
    <property type="entry name" value="Beta-barrel_RND_2"/>
    <property type="match status" value="1"/>
</dbReference>
<feature type="region of interest" description="Disordered" evidence="5">
    <location>
        <begin position="348"/>
        <end position="467"/>
    </location>
</feature>
<protein>
    <recommendedName>
        <fullName evidence="10">RND efflux pump membrane fusion protein barrel-sandwich domain-containing protein</fullName>
    </recommendedName>
</protein>
<dbReference type="OrthoDB" id="2023301at2"/>
<evidence type="ECO:0000313" key="8">
    <source>
        <dbReference type="EMBL" id="ANF98340.1"/>
    </source>
</evidence>
<evidence type="ECO:0000256" key="5">
    <source>
        <dbReference type="SAM" id="MobiDB-lite"/>
    </source>
</evidence>
<comment type="subcellular location">
    <subcellularLocation>
        <location evidence="1">Cell envelope</location>
    </subcellularLocation>
</comment>
<feature type="coiled-coil region" evidence="4">
    <location>
        <begin position="111"/>
        <end position="165"/>
    </location>
</feature>
<dbReference type="Gene3D" id="2.40.30.170">
    <property type="match status" value="1"/>
</dbReference>
<evidence type="ECO:0000313" key="9">
    <source>
        <dbReference type="Proteomes" id="UP000078148"/>
    </source>
</evidence>
<evidence type="ECO:0000256" key="2">
    <source>
        <dbReference type="ARBA" id="ARBA00009477"/>
    </source>
</evidence>
<evidence type="ECO:0000256" key="3">
    <source>
        <dbReference type="ARBA" id="ARBA00023054"/>
    </source>
</evidence>
<accession>A0A172ZMI4</accession>
<sequence length="467" mass="48581">MRSKKAIWITAVTVIVAAAAAAAIYHFWPKPEPTPVIVPNLMTVQKDTISVQIKGSGATKATEQTIVYAADQGNVNQVLGKLNMDVKKGQVLMTYKGTDVSKDMRQRTTTLQQQQSDLHDKQEQYKQLVMDGTSQTDIDSARLGIEKAKTDIASTESEIAQLQKDQIPHNPLVAPASGTITKVSIVPGGAVSNGAEVFTIVDYHDLSATIQVDEMNIPKIRTGMKASVQLDALPDQTYTGRVSAIANEGSIKNGVSTFAVTIHLDRAPNAKAGMSAQATIFVEEKKNIPVLPLETVNQRDGKYFVQLQGPPDPQAPAGTPPAPVEKEIKVGIHNENLIEIKSGLKEGDQVIGPEADMFGGTGLSMDGSDPAMDSSSADPAAASDSTDSGSSTDSSSTDSSTADATSSTDSSTSTGSADSANSNTSTNSTSSTDNSTSTSSTSSTGSSTADTGSSAADNTSSTGGNSQ</sequence>